<comment type="caution">
    <text evidence="1">The sequence shown here is derived from an EMBL/GenBank/DDBJ whole genome shotgun (WGS) entry which is preliminary data.</text>
</comment>
<dbReference type="Pfam" id="PF13366">
    <property type="entry name" value="PDDEXK_3"/>
    <property type="match status" value="1"/>
</dbReference>
<protein>
    <recommendedName>
        <fullName evidence="3">GxxExxY protein</fullName>
    </recommendedName>
</protein>
<evidence type="ECO:0000313" key="1">
    <source>
        <dbReference type="EMBL" id="CAH0999117.1"/>
    </source>
</evidence>
<reference evidence="1" key="1">
    <citation type="submission" date="2021-12" db="EMBL/GenBank/DDBJ databases">
        <authorList>
            <person name="Rodrigo-Torres L."/>
            <person name="Arahal R. D."/>
            <person name="Lucena T."/>
        </authorList>
    </citation>
    <scope>NUCLEOTIDE SEQUENCE</scope>
    <source>
        <strain evidence="1">CECT 8419</strain>
    </source>
</reference>
<evidence type="ECO:0008006" key="3">
    <source>
        <dbReference type="Google" id="ProtNLM"/>
    </source>
</evidence>
<evidence type="ECO:0000313" key="2">
    <source>
        <dbReference type="Proteomes" id="UP000837803"/>
    </source>
</evidence>
<dbReference type="Proteomes" id="UP000837803">
    <property type="component" value="Unassembled WGS sequence"/>
</dbReference>
<dbReference type="EMBL" id="CAKLPZ010000001">
    <property type="protein sequence ID" value="CAH0999117.1"/>
    <property type="molecule type" value="Genomic_DNA"/>
</dbReference>
<dbReference type="NCBIfam" id="TIGR04256">
    <property type="entry name" value="GxxExxY"/>
    <property type="match status" value="1"/>
</dbReference>
<proteinExistence type="predicted"/>
<name>A0ABN8F5A5_9BACT</name>
<dbReference type="InterPro" id="IPR026350">
    <property type="entry name" value="GxxExxY"/>
</dbReference>
<accession>A0ABN8F5A5</accession>
<organism evidence="1 2">
    <name type="scientific">Neolewinella maritima</name>
    <dbReference type="NCBI Taxonomy" id="1383882"/>
    <lineage>
        <taxon>Bacteria</taxon>
        <taxon>Pseudomonadati</taxon>
        <taxon>Bacteroidota</taxon>
        <taxon>Saprospiria</taxon>
        <taxon>Saprospirales</taxon>
        <taxon>Lewinellaceae</taxon>
        <taxon>Neolewinella</taxon>
    </lineage>
</organism>
<dbReference type="RefSeq" id="WP_238749314.1">
    <property type="nucleotide sequence ID" value="NZ_CAKLPZ010000001.1"/>
</dbReference>
<sequence>MNVNDLTYAIRAAAFAVHTELGPGLLESAYEDCMVYELRLRGFVVASQVKLPLKYKNLEVGNGYRVDIIVENRVLLELKAVAEVLPIHHAQLLAYLRLSGLSVGLLMNFNVHRMRDGIKRLVHNL</sequence>
<gene>
    <name evidence="1" type="ORF">LEM8419_00413</name>
</gene>
<keyword evidence="2" id="KW-1185">Reference proteome</keyword>